<name>A0A6G0WKR0_9STRA</name>
<feature type="repeat" description="Solcar" evidence="6">
    <location>
        <begin position="215"/>
        <end position="303"/>
    </location>
</feature>
<comment type="subcellular location">
    <subcellularLocation>
        <location evidence="1">Membrane</location>
        <topology evidence="1">Multi-pass membrane protein</topology>
    </subcellularLocation>
</comment>
<keyword evidence="4" id="KW-0677">Repeat</keyword>
<evidence type="ECO:0008006" key="10">
    <source>
        <dbReference type="Google" id="ProtNLM"/>
    </source>
</evidence>
<dbReference type="PANTHER" id="PTHR24089">
    <property type="entry name" value="SOLUTE CARRIER FAMILY 25"/>
    <property type="match status" value="1"/>
</dbReference>
<accession>A0A6G0WKR0</accession>
<comment type="similarity">
    <text evidence="7">Belongs to the mitochondrial carrier (TC 2.A.29) family.</text>
</comment>
<dbReference type="InterPro" id="IPR018108">
    <property type="entry name" value="MCP_transmembrane"/>
</dbReference>
<organism evidence="8 9">
    <name type="scientific">Aphanomyces euteiches</name>
    <dbReference type="NCBI Taxonomy" id="100861"/>
    <lineage>
        <taxon>Eukaryota</taxon>
        <taxon>Sar</taxon>
        <taxon>Stramenopiles</taxon>
        <taxon>Oomycota</taxon>
        <taxon>Saprolegniomycetes</taxon>
        <taxon>Saprolegniales</taxon>
        <taxon>Verrucalvaceae</taxon>
        <taxon>Aphanomyces</taxon>
    </lineage>
</organism>
<evidence type="ECO:0000256" key="4">
    <source>
        <dbReference type="ARBA" id="ARBA00022737"/>
    </source>
</evidence>
<dbReference type="PRINTS" id="PR00926">
    <property type="entry name" value="MITOCARRIER"/>
</dbReference>
<feature type="repeat" description="Solcar" evidence="6">
    <location>
        <begin position="24"/>
        <end position="109"/>
    </location>
</feature>
<dbReference type="AlphaFoldDB" id="A0A6G0WKR0"/>
<evidence type="ECO:0000256" key="1">
    <source>
        <dbReference type="ARBA" id="ARBA00004141"/>
    </source>
</evidence>
<keyword evidence="2 7" id="KW-0813">Transport</keyword>
<dbReference type="EMBL" id="VJMJ01000187">
    <property type="protein sequence ID" value="KAF0727844.1"/>
    <property type="molecule type" value="Genomic_DNA"/>
</dbReference>
<evidence type="ECO:0000256" key="3">
    <source>
        <dbReference type="ARBA" id="ARBA00022692"/>
    </source>
</evidence>
<evidence type="ECO:0000256" key="7">
    <source>
        <dbReference type="RuleBase" id="RU000488"/>
    </source>
</evidence>
<dbReference type="InterPro" id="IPR002067">
    <property type="entry name" value="MCP"/>
</dbReference>
<comment type="caution">
    <text evidence="8">The sequence shown here is derived from an EMBL/GenBank/DDBJ whole genome shotgun (WGS) entry which is preliminary data.</text>
</comment>
<keyword evidence="9" id="KW-1185">Reference proteome</keyword>
<evidence type="ECO:0000256" key="2">
    <source>
        <dbReference type="ARBA" id="ARBA00022448"/>
    </source>
</evidence>
<dbReference type="Pfam" id="PF00153">
    <property type="entry name" value="Mito_carr"/>
    <property type="match status" value="3"/>
</dbReference>
<evidence type="ECO:0000313" key="8">
    <source>
        <dbReference type="EMBL" id="KAF0727844.1"/>
    </source>
</evidence>
<evidence type="ECO:0000256" key="5">
    <source>
        <dbReference type="ARBA" id="ARBA00023136"/>
    </source>
</evidence>
<keyword evidence="5 6" id="KW-0472">Membrane</keyword>
<proteinExistence type="inferred from homology"/>
<gene>
    <name evidence="8" type="ORF">Ae201684_014186</name>
</gene>
<sequence length="308" mass="33737">MPELKMTNRSKTTLATSATSMPTLSGTHSIVAGVFAGCVTRSCTSPLDVLKIIFQVNQFQAHRSLPTVCQQLYVTEGLRGFWKGNLAGCFRLGSYAGVKFSVFDTLQSTSNTTSSHVGKATHGAIAGMSATLIAYPLEVVRTRIILQRSGRSIPAEVTQIYRSEGVRGLYRGCLSGLVGSIPFEGVQFACYEYCKSYAVQQRWPAWRWPESKRSLNSVDYLVIGSVSGAIAQLVSYPFDSVKKRLQADTLAKHKQYSGMLDCFDKVIRDEGTLALYRGTLPNMVRVVPYAAVMFASYEAAKGFLSKLS</sequence>
<dbReference type="Gene3D" id="1.50.40.10">
    <property type="entry name" value="Mitochondrial carrier domain"/>
    <property type="match status" value="1"/>
</dbReference>
<protein>
    <recommendedName>
        <fullName evidence="10">Mitochondrial carrier protein</fullName>
    </recommendedName>
</protein>
<evidence type="ECO:0000313" key="9">
    <source>
        <dbReference type="Proteomes" id="UP000481153"/>
    </source>
</evidence>
<dbReference type="PROSITE" id="PS50920">
    <property type="entry name" value="SOLCAR"/>
    <property type="match status" value="3"/>
</dbReference>
<dbReference type="VEuPathDB" id="FungiDB:AeMF1_006692"/>
<feature type="repeat" description="Solcar" evidence="6">
    <location>
        <begin position="114"/>
        <end position="197"/>
    </location>
</feature>
<keyword evidence="3 6" id="KW-0812">Transmembrane</keyword>
<dbReference type="Proteomes" id="UP000481153">
    <property type="component" value="Unassembled WGS sequence"/>
</dbReference>
<evidence type="ECO:0000256" key="6">
    <source>
        <dbReference type="PROSITE-ProRule" id="PRU00282"/>
    </source>
</evidence>
<dbReference type="SUPFAM" id="SSF103506">
    <property type="entry name" value="Mitochondrial carrier"/>
    <property type="match status" value="1"/>
</dbReference>
<dbReference type="GO" id="GO:0055085">
    <property type="term" value="P:transmembrane transport"/>
    <property type="evidence" value="ECO:0007669"/>
    <property type="project" value="InterPro"/>
</dbReference>
<dbReference type="GO" id="GO:0016020">
    <property type="term" value="C:membrane"/>
    <property type="evidence" value="ECO:0007669"/>
    <property type="project" value="UniProtKB-SubCell"/>
</dbReference>
<reference evidence="8 9" key="1">
    <citation type="submission" date="2019-07" db="EMBL/GenBank/DDBJ databases">
        <title>Genomics analysis of Aphanomyces spp. identifies a new class of oomycete effector associated with host adaptation.</title>
        <authorList>
            <person name="Gaulin E."/>
        </authorList>
    </citation>
    <scope>NUCLEOTIDE SEQUENCE [LARGE SCALE GENOMIC DNA]</scope>
    <source>
        <strain evidence="8 9">ATCC 201684</strain>
    </source>
</reference>
<dbReference type="InterPro" id="IPR023395">
    <property type="entry name" value="MCP_dom_sf"/>
</dbReference>